<dbReference type="Gene3D" id="2.102.10.10">
    <property type="entry name" value="Rieske [2Fe-2S] iron-sulphur domain"/>
    <property type="match status" value="1"/>
</dbReference>
<dbReference type="EMBL" id="VXAW01011064">
    <property type="protein sequence ID" value="NXM07079.1"/>
    <property type="molecule type" value="Genomic_DNA"/>
</dbReference>
<evidence type="ECO:0000256" key="3">
    <source>
        <dbReference type="ARBA" id="ARBA00004972"/>
    </source>
</evidence>
<dbReference type="GO" id="GO:0008203">
    <property type="term" value="P:cholesterol metabolic process"/>
    <property type="evidence" value="ECO:0007669"/>
    <property type="project" value="InterPro"/>
</dbReference>
<feature type="non-terminal residue" evidence="18">
    <location>
        <position position="1"/>
    </location>
</feature>
<evidence type="ECO:0000256" key="2">
    <source>
        <dbReference type="ARBA" id="ARBA00004370"/>
    </source>
</evidence>
<comment type="catalytic activity">
    <reaction evidence="15">
        <text>cholesterol + NADH + O2 + H(+) = 7-dehydrocholesterol + NAD(+) + 2 H2O</text>
        <dbReference type="Rhea" id="RHEA:51644"/>
        <dbReference type="ChEBI" id="CHEBI:15377"/>
        <dbReference type="ChEBI" id="CHEBI:15378"/>
        <dbReference type="ChEBI" id="CHEBI:15379"/>
        <dbReference type="ChEBI" id="CHEBI:16113"/>
        <dbReference type="ChEBI" id="CHEBI:17759"/>
        <dbReference type="ChEBI" id="CHEBI:57540"/>
        <dbReference type="ChEBI" id="CHEBI:57945"/>
        <dbReference type="EC" id="1.14.19.21"/>
    </reaction>
    <physiologicalReaction direction="left-to-right" evidence="15">
        <dbReference type="Rhea" id="RHEA:51645"/>
    </physiologicalReaction>
</comment>
<dbReference type="GO" id="GO:0016020">
    <property type="term" value="C:membrane"/>
    <property type="evidence" value="ECO:0007669"/>
    <property type="project" value="UniProtKB-SubCell"/>
</dbReference>
<dbReference type="GO" id="GO:0005737">
    <property type="term" value="C:cytoplasm"/>
    <property type="evidence" value="ECO:0007669"/>
    <property type="project" value="TreeGrafter"/>
</dbReference>
<dbReference type="GO" id="GO:0046872">
    <property type="term" value="F:metal ion binding"/>
    <property type="evidence" value="ECO:0007669"/>
    <property type="project" value="UniProtKB-KW"/>
</dbReference>
<evidence type="ECO:0000256" key="7">
    <source>
        <dbReference type="ARBA" id="ARBA00022989"/>
    </source>
</evidence>
<dbReference type="InterPro" id="IPR045605">
    <property type="entry name" value="KshA-like_C"/>
</dbReference>
<dbReference type="EC" id="1.14.19.21" evidence="14"/>
<evidence type="ECO:0000259" key="17">
    <source>
        <dbReference type="PROSITE" id="PS51296"/>
    </source>
</evidence>
<dbReference type="GO" id="GO:0051537">
    <property type="term" value="F:2 iron, 2 sulfur cluster binding"/>
    <property type="evidence" value="ECO:0007669"/>
    <property type="project" value="UniProtKB-KW"/>
</dbReference>
<evidence type="ECO:0000256" key="1">
    <source>
        <dbReference type="ARBA" id="ARBA00001962"/>
    </source>
</evidence>
<comment type="pathway">
    <text evidence="3">Hormone biosynthesis.</text>
</comment>
<keyword evidence="19" id="KW-1185">Reference proteome</keyword>
<evidence type="ECO:0000256" key="12">
    <source>
        <dbReference type="ARBA" id="ARBA00025712"/>
    </source>
</evidence>
<evidence type="ECO:0000256" key="15">
    <source>
        <dbReference type="ARBA" id="ARBA00047853"/>
    </source>
</evidence>
<comment type="subcellular location">
    <subcellularLocation>
        <location evidence="2">Membrane</location>
    </subcellularLocation>
</comment>
<name>A0A7L0XUB5_TYRSA</name>
<comment type="cofactor">
    <cofactor evidence="1">
        <name>Fe cation</name>
        <dbReference type="ChEBI" id="CHEBI:24875"/>
    </cofactor>
</comment>
<dbReference type="Gene3D" id="3.90.380.10">
    <property type="entry name" value="Naphthalene 1,2-dioxygenase Alpha Subunit, Chain A, domain 1"/>
    <property type="match status" value="1"/>
</dbReference>
<dbReference type="AlphaFoldDB" id="A0A7L0XUB5"/>
<reference evidence="18 19" key="1">
    <citation type="submission" date="2019-09" db="EMBL/GenBank/DDBJ databases">
        <title>Bird 10,000 Genomes (B10K) Project - Family phase.</title>
        <authorList>
            <person name="Zhang G."/>
        </authorList>
    </citation>
    <scope>NUCLEOTIDE SEQUENCE [LARGE SCALE GENOMIC DNA]</scope>
    <source>
        <strain evidence="18">B10K-DU-001-37</strain>
        <tissue evidence="18">Muscle</tissue>
    </source>
</reference>
<evidence type="ECO:0000256" key="16">
    <source>
        <dbReference type="ARBA" id="ARBA00049548"/>
    </source>
</evidence>
<keyword evidence="5" id="KW-0001">2Fe-2S</keyword>
<dbReference type="PROSITE" id="PS51296">
    <property type="entry name" value="RIESKE"/>
    <property type="match status" value="1"/>
</dbReference>
<feature type="domain" description="Rieske" evidence="17">
    <location>
        <begin position="1"/>
        <end position="84"/>
    </location>
</feature>
<dbReference type="Pfam" id="PF00355">
    <property type="entry name" value="Rieske"/>
    <property type="match status" value="1"/>
</dbReference>
<evidence type="ECO:0000256" key="14">
    <source>
        <dbReference type="ARBA" id="ARBA00026095"/>
    </source>
</evidence>
<evidence type="ECO:0000256" key="4">
    <source>
        <dbReference type="ARBA" id="ARBA00022692"/>
    </source>
</evidence>
<dbReference type="PANTHER" id="PTHR21266:SF32">
    <property type="entry name" value="CHOLESTEROL 7-DESATURASE NVD"/>
    <property type="match status" value="1"/>
</dbReference>
<accession>A0A7L0XUB5</accession>
<proteinExistence type="inferred from homology"/>
<evidence type="ECO:0000313" key="18">
    <source>
        <dbReference type="EMBL" id="NXM07079.1"/>
    </source>
</evidence>
<comment type="caution">
    <text evidence="18">The sequence shown here is derived from an EMBL/GenBank/DDBJ whole genome shotgun (WGS) entry which is preliminary data.</text>
</comment>
<comment type="pathway">
    <text evidence="12">Steroid hormone biosynthesis; dafachronic acid biosynthesis.</text>
</comment>
<keyword evidence="9" id="KW-0408">Iron</keyword>
<dbReference type="SUPFAM" id="SSF50022">
    <property type="entry name" value="ISP domain"/>
    <property type="match status" value="1"/>
</dbReference>
<dbReference type="GO" id="GO:0170056">
    <property type="term" value="F:cholesterol 7-desaturase [NAD(P)H] activity"/>
    <property type="evidence" value="ECO:0007669"/>
    <property type="project" value="UniProtKB-EC"/>
</dbReference>
<comment type="catalytic activity">
    <reaction evidence="16">
        <text>cholesterol + NADPH + O2 + H(+) = 7-dehydrocholesterol + NADP(+) + 2 H2O</text>
        <dbReference type="Rhea" id="RHEA:45024"/>
        <dbReference type="ChEBI" id="CHEBI:15377"/>
        <dbReference type="ChEBI" id="CHEBI:15378"/>
        <dbReference type="ChEBI" id="CHEBI:15379"/>
        <dbReference type="ChEBI" id="CHEBI:16113"/>
        <dbReference type="ChEBI" id="CHEBI:17759"/>
        <dbReference type="ChEBI" id="CHEBI:57783"/>
        <dbReference type="ChEBI" id="CHEBI:58349"/>
        <dbReference type="EC" id="1.14.19.21"/>
    </reaction>
    <physiologicalReaction direction="left-to-right" evidence="16">
        <dbReference type="Rhea" id="RHEA:45025"/>
    </physiologicalReaction>
</comment>
<evidence type="ECO:0000256" key="5">
    <source>
        <dbReference type="ARBA" id="ARBA00022714"/>
    </source>
</evidence>
<keyword evidence="10" id="KW-0411">Iron-sulfur</keyword>
<keyword evidence="6" id="KW-0479">Metal-binding</keyword>
<dbReference type="InterPro" id="IPR036922">
    <property type="entry name" value="Rieske_2Fe-2S_sf"/>
</dbReference>
<evidence type="ECO:0000256" key="13">
    <source>
        <dbReference type="ARBA" id="ARBA00025729"/>
    </source>
</evidence>
<dbReference type="Proteomes" id="UP000537779">
    <property type="component" value="Unassembled WGS sequence"/>
</dbReference>
<evidence type="ECO:0000256" key="11">
    <source>
        <dbReference type="ARBA" id="ARBA00023136"/>
    </source>
</evidence>
<keyword evidence="7" id="KW-1133">Transmembrane helix</keyword>
<dbReference type="InterPro" id="IPR050584">
    <property type="entry name" value="Cholesterol_7-desaturase"/>
</dbReference>
<evidence type="ECO:0000256" key="6">
    <source>
        <dbReference type="ARBA" id="ARBA00022723"/>
    </source>
</evidence>
<gene>
    <name evidence="18" type="primary">Daf36</name>
    <name evidence="18" type="ORF">TYRSAV_R05324</name>
</gene>
<protein>
    <recommendedName>
        <fullName evidence="14">cholesterol 7-desaturase</fullName>
        <ecNumber evidence="14">1.14.19.21</ecNumber>
    </recommendedName>
</protein>
<evidence type="ECO:0000313" key="19">
    <source>
        <dbReference type="Proteomes" id="UP000537779"/>
    </source>
</evidence>
<dbReference type="SUPFAM" id="SSF55961">
    <property type="entry name" value="Bet v1-like"/>
    <property type="match status" value="1"/>
</dbReference>
<keyword evidence="11" id="KW-0472">Membrane</keyword>
<feature type="non-terminal residue" evidence="18">
    <location>
        <position position="317"/>
    </location>
</feature>
<dbReference type="PANTHER" id="PTHR21266">
    <property type="entry name" value="IRON-SULFUR DOMAIN CONTAINING PROTEIN"/>
    <property type="match status" value="1"/>
</dbReference>
<sequence>GEHLAVFRSQDGQAHVLDAHCPHLGANLAAGGRVRGGCIECPFHGWQFRGEDGKCTSIPYAAKVPDRARVRGWPSCEVNGMLLVWYHCQGLDPTWAVPEQREITTGEWVFRGQTEHLVDTHIQEIPENAADAAHLAFLHGPAILAGSDLRYTRSRLWDFMKHTWKAEWQPEPEPNQHCSRLLLQHSATIFGQRLCLMDLTVSARQVGPGLVYLTFEHAFLGRGVILQTVTPLQPLLQSVSHKIYYQKNVPAIVPKFILRAECVQFERDVTIWNNKQYLSKPLLVREDSGIQRHRRWFSQFYSQGSARSPAREEGLDW</sequence>
<keyword evidence="4" id="KW-0812">Transmembrane</keyword>
<organism evidence="18 19">
    <name type="scientific">Tyrannus savana</name>
    <name type="common">Fork-tailed flycatcher</name>
    <name type="synonym">Muscivora tyrannus</name>
    <dbReference type="NCBI Taxonomy" id="137541"/>
    <lineage>
        <taxon>Eukaryota</taxon>
        <taxon>Metazoa</taxon>
        <taxon>Chordata</taxon>
        <taxon>Craniata</taxon>
        <taxon>Vertebrata</taxon>
        <taxon>Euteleostomi</taxon>
        <taxon>Archelosauria</taxon>
        <taxon>Archosauria</taxon>
        <taxon>Dinosauria</taxon>
        <taxon>Saurischia</taxon>
        <taxon>Theropoda</taxon>
        <taxon>Coelurosauria</taxon>
        <taxon>Aves</taxon>
        <taxon>Neognathae</taxon>
        <taxon>Neoaves</taxon>
        <taxon>Telluraves</taxon>
        <taxon>Australaves</taxon>
        <taxon>Passeriformes</taxon>
        <taxon>Tyrannidae</taxon>
        <taxon>Tyrannus</taxon>
    </lineage>
</organism>
<evidence type="ECO:0000256" key="10">
    <source>
        <dbReference type="ARBA" id="ARBA00023014"/>
    </source>
</evidence>
<evidence type="ECO:0000256" key="8">
    <source>
        <dbReference type="ARBA" id="ARBA00023002"/>
    </source>
</evidence>
<dbReference type="InterPro" id="IPR017941">
    <property type="entry name" value="Rieske_2Fe-2S"/>
</dbReference>
<keyword evidence="8" id="KW-0560">Oxidoreductase</keyword>
<comment type="similarity">
    <text evidence="13">Belongs to the cholesterol 7-desaturase family.</text>
</comment>
<dbReference type="Pfam" id="PF19298">
    <property type="entry name" value="KshA_C"/>
    <property type="match status" value="1"/>
</dbReference>
<dbReference type="UniPathway" id="UPA01020"/>
<evidence type="ECO:0000256" key="9">
    <source>
        <dbReference type="ARBA" id="ARBA00023004"/>
    </source>
</evidence>